<reference evidence="2" key="3">
    <citation type="journal article" date="2022" name="bioRxiv">
        <title>A global pangenome for the wheat fungal pathogen Pyrenophora tritici-repentis and prediction of effector protein structural homology.</title>
        <authorList>
            <person name="Moolhuijzen P."/>
            <person name="See P.T."/>
            <person name="Shi G."/>
            <person name="Powell H.R."/>
            <person name="Cockram J."/>
            <person name="Jorgensen L.N."/>
            <person name="Benslimane H."/>
            <person name="Strelkov S.E."/>
            <person name="Turner J."/>
            <person name="Liu Z."/>
            <person name="Moffat C.S."/>
        </authorList>
    </citation>
    <scope>NUCLEOTIDE SEQUENCE</scope>
    <source>
        <strain evidence="2">86-124</strain>
    </source>
</reference>
<reference evidence="3" key="4">
    <citation type="journal article" date="2022" name="Microb. Genom.">
        <title>A global pangenome for the wheat fungal pathogen Pyrenophora tritici-repentis and prediction of effector protein structural homology.</title>
        <authorList>
            <person name="Moolhuijzen P.M."/>
            <person name="See P.T."/>
            <person name="Shi G."/>
            <person name="Powell H.R."/>
            <person name="Cockram J."/>
            <person name="Jorgensen L.N."/>
            <person name="Benslimane H."/>
            <person name="Strelkov S.E."/>
            <person name="Turner J."/>
            <person name="Liu Z."/>
            <person name="Moffat C.S."/>
        </authorList>
    </citation>
    <scope>NUCLEOTIDE SEQUENCE [LARGE SCALE GENOMIC DNA]</scope>
</reference>
<keyword evidence="3" id="KW-1185">Reference proteome</keyword>
<name>A0A5M9L2P9_9PLEO</name>
<reference evidence="1" key="1">
    <citation type="journal article" date="2018" name="BMC Genomics">
        <title>Comparative genomics of the wheat fungal pathogen Pyrenophora tritici-repentis reveals chromosomal variations and genome plasticity.</title>
        <authorList>
            <person name="Moolhuijzen P."/>
            <person name="See P.T."/>
            <person name="Hane J.K."/>
            <person name="Shi G."/>
            <person name="Liu Z."/>
            <person name="Oliver R.P."/>
            <person name="Moffat C.S."/>
        </authorList>
    </citation>
    <scope>NUCLEOTIDE SEQUENCE [LARGE SCALE GENOMIC DNA]</scope>
    <source>
        <strain evidence="1">M4</strain>
    </source>
</reference>
<dbReference type="Proteomes" id="UP000245464">
    <property type="component" value="Chromosome 7"/>
</dbReference>
<evidence type="ECO:0000313" key="1">
    <source>
        <dbReference type="EMBL" id="KAF7567952.1"/>
    </source>
</evidence>
<evidence type="ECO:0000313" key="2">
    <source>
        <dbReference type="EMBL" id="KAI1512261.1"/>
    </source>
</evidence>
<dbReference type="EMBL" id="NQIK02000007">
    <property type="protein sequence ID" value="KAF7567952.1"/>
    <property type="molecule type" value="Genomic_DNA"/>
</dbReference>
<evidence type="ECO:0000313" key="3">
    <source>
        <dbReference type="Proteomes" id="UP000249757"/>
    </source>
</evidence>
<sequence length="44" mass="4944">MPQQFRFPPIFAVLGNTENLDLATSRLSNPSFGREQCVSMIAQM</sequence>
<dbReference type="AlphaFoldDB" id="A0A5M9L2P9"/>
<reference evidence="2" key="2">
    <citation type="submission" date="2021-05" db="EMBL/GenBank/DDBJ databases">
        <authorList>
            <person name="Moolhuijzen P.M."/>
            <person name="Moffat C.S."/>
        </authorList>
    </citation>
    <scope>NUCLEOTIDE SEQUENCE</scope>
    <source>
        <strain evidence="2">86-124</strain>
    </source>
</reference>
<proteinExistence type="predicted"/>
<organism evidence="2 3">
    <name type="scientific">Pyrenophora tritici-repentis</name>
    <dbReference type="NCBI Taxonomy" id="45151"/>
    <lineage>
        <taxon>Eukaryota</taxon>
        <taxon>Fungi</taxon>
        <taxon>Dikarya</taxon>
        <taxon>Ascomycota</taxon>
        <taxon>Pezizomycotina</taxon>
        <taxon>Dothideomycetes</taxon>
        <taxon>Pleosporomycetidae</taxon>
        <taxon>Pleosporales</taxon>
        <taxon>Pleosporineae</taxon>
        <taxon>Pleosporaceae</taxon>
        <taxon>Pyrenophora</taxon>
    </lineage>
</organism>
<dbReference type="EMBL" id="NRDI02000012">
    <property type="protein sequence ID" value="KAI1512261.1"/>
    <property type="molecule type" value="Genomic_DNA"/>
</dbReference>
<comment type="caution">
    <text evidence="2">The sequence shown here is derived from an EMBL/GenBank/DDBJ whole genome shotgun (WGS) entry which is preliminary data.</text>
</comment>
<protein>
    <submittedName>
        <fullName evidence="2">Uncharacterized protein</fullName>
    </submittedName>
</protein>
<accession>A0A5M9L2P9</accession>
<gene>
    <name evidence="2" type="ORF">Ptr86124_009101</name>
    <name evidence="1" type="ORF">PtrM4_125650</name>
</gene>
<dbReference type="Proteomes" id="UP000249757">
    <property type="component" value="Unassembled WGS sequence"/>
</dbReference>